<dbReference type="EMBL" id="FXBL01000004">
    <property type="protein sequence ID" value="SMH32271.1"/>
    <property type="molecule type" value="Genomic_DNA"/>
</dbReference>
<feature type="region of interest" description="Disordered" evidence="5">
    <location>
        <begin position="338"/>
        <end position="361"/>
    </location>
</feature>
<dbReference type="Pfam" id="PF00924">
    <property type="entry name" value="MS_channel_2nd"/>
    <property type="match status" value="1"/>
</dbReference>
<dbReference type="Gene3D" id="1.10.287.1260">
    <property type="match status" value="1"/>
</dbReference>
<name>A0A1X7N683_9HYPH</name>
<keyword evidence="4 6" id="KW-0472">Membrane</keyword>
<feature type="transmembrane region" description="Helical" evidence="6">
    <location>
        <begin position="12"/>
        <end position="33"/>
    </location>
</feature>
<accession>A0A1X7N683</accession>
<feature type="domain" description="Mechanosensitive ion channel MscS" evidence="7">
    <location>
        <begin position="181"/>
        <end position="246"/>
    </location>
</feature>
<dbReference type="GO" id="GO:0008381">
    <property type="term" value="F:mechanosensitive monoatomic ion channel activity"/>
    <property type="evidence" value="ECO:0007669"/>
    <property type="project" value="UniProtKB-ARBA"/>
</dbReference>
<protein>
    <submittedName>
        <fullName evidence="8">Small-conductance mechanosensitive channel</fullName>
    </submittedName>
</protein>
<dbReference type="SUPFAM" id="SSF50182">
    <property type="entry name" value="Sm-like ribonucleoproteins"/>
    <property type="match status" value="1"/>
</dbReference>
<feature type="transmembrane region" description="Helical" evidence="6">
    <location>
        <begin position="54"/>
        <end position="74"/>
    </location>
</feature>
<evidence type="ECO:0000256" key="1">
    <source>
        <dbReference type="ARBA" id="ARBA00004370"/>
    </source>
</evidence>
<dbReference type="AlphaFoldDB" id="A0A1X7N683"/>
<sequence length="361" mass="40414">MGLFLPDWAETLIIVALALAAAWFAHAVAYRILTRLLGGYAVFFDRLLTRMRGPLRLVMLIFALSAASTVAPLTQTEQTFIRHILLAGFITVVVWLARTALNLWTELHLKRFQIDVEDNMLARKHVTQSRILLRVADTILLVIGLAAILMTFDPVRQYGVSLLASAGAAGIVVGLALQPMLKNLFAGVQLALTQPIRIDDAVIVEGEWGNIEEITATYVVVRIWDLRRLIVPLNYFMEQPFQNWTRQDARLLGSVMIYLDYTTPVDAVREKAKEIVAASKNWDRGVFAVQVTDFRETVMEIRILASAPSAGKAFDLRCEVREQLVSWLAQDHPRALPRVRNDFRDTGPARGTKDTAAAQLP</sequence>
<dbReference type="RefSeq" id="WP_244561671.1">
    <property type="nucleotide sequence ID" value="NZ_FXBL01000004.1"/>
</dbReference>
<dbReference type="Gene3D" id="2.30.30.60">
    <property type="match status" value="1"/>
</dbReference>
<feature type="transmembrane region" description="Helical" evidence="6">
    <location>
        <begin position="80"/>
        <end position="101"/>
    </location>
</feature>
<feature type="compositionally biased region" description="Basic and acidic residues" evidence="5">
    <location>
        <begin position="338"/>
        <end position="353"/>
    </location>
</feature>
<evidence type="ECO:0000313" key="9">
    <source>
        <dbReference type="Proteomes" id="UP000193083"/>
    </source>
</evidence>
<gene>
    <name evidence="8" type="ORF">SAMN02982922_1266</name>
</gene>
<dbReference type="InterPro" id="IPR006685">
    <property type="entry name" value="MscS_channel_2nd"/>
</dbReference>
<evidence type="ECO:0000259" key="7">
    <source>
        <dbReference type="Pfam" id="PF00924"/>
    </source>
</evidence>
<dbReference type="InterPro" id="IPR010920">
    <property type="entry name" value="LSM_dom_sf"/>
</dbReference>
<feature type="transmembrane region" description="Helical" evidence="6">
    <location>
        <begin position="158"/>
        <end position="177"/>
    </location>
</feature>
<evidence type="ECO:0000313" key="8">
    <source>
        <dbReference type="EMBL" id="SMH32271.1"/>
    </source>
</evidence>
<comment type="subcellular location">
    <subcellularLocation>
        <location evidence="1">Membrane</location>
    </subcellularLocation>
</comment>
<reference evidence="8 9" key="1">
    <citation type="submission" date="2017-04" db="EMBL/GenBank/DDBJ databases">
        <authorList>
            <person name="Afonso C.L."/>
            <person name="Miller P.J."/>
            <person name="Scott M.A."/>
            <person name="Spackman E."/>
            <person name="Goraichik I."/>
            <person name="Dimitrov K.M."/>
            <person name="Suarez D.L."/>
            <person name="Swayne D.E."/>
        </authorList>
    </citation>
    <scope>NUCLEOTIDE SEQUENCE [LARGE SCALE GENOMIC DNA]</scope>
    <source>
        <strain evidence="8 9">B5P</strain>
    </source>
</reference>
<dbReference type="GO" id="GO:0016020">
    <property type="term" value="C:membrane"/>
    <property type="evidence" value="ECO:0007669"/>
    <property type="project" value="UniProtKB-SubCell"/>
</dbReference>
<organism evidence="8 9">
    <name type="scientific">Mesorhizobium australicum</name>
    <dbReference type="NCBI Taxonomy" id="536018"/>
    <lineage>
        <taxon>Bacteria</taxon>
        <taxon>Pseudomonadati</taxon>
        <taxon>Pseudomonadota</taxon>
        <taxon>Alphaproteobacteria</taxon>
        <taxon>Hyphomicrobiales</taxon>
        <taxon>Phyllobacteriaceae</taxon>
        <taxon>Mesorhizobium</taxon>
    </lineage>
</organism>
<keyword evidence="2 6" id="KW-0812">Transmembrane</keyword>
<evidence type="ECO:0000256" key="3">
    <source>
        <dbReference type="ARBA" id="ARBA00022989"/>
    </source>
</evidence>
<dbReference type="PANTHER" id="PTHR30566:SF25">
    <property type="entry name" value="INNER MEMBRANE PROTEIN"/>
    <property type="match status" value="1"/>
</dbReference>
<evidence type="ECO:0000256" key="6">
    <source>
        <dbReference type="SAM" id="Phobius"/>
    </source>
</evidence>
<keyword evidence="9" id="KW-1185">Reference proteome</keyword>
<evidence type="ECO:0000256" key="2">
    <source>
        <dbReference type="ARBA" id="ARBA00022692"/>
    </source>
</evidence>
<dbReference type="Proteomes" id="UP000193083">
    <property type="component" value="Unassembled WGS sequence"/>
</dbReference>
<proteinExistence type="predicted"/>
<dbReference type="PANTHER" id="PTHR30566">
    <property type="entry name" value="YNAI-RELATED MECHANOSENSITIVE ION CHANNEL"/>
    <property type="match status" value="1"/>
</dbReference>
<feature type="transmembrane region" description="Helical" evidence="6">
    <location>
        <begin position="131"/>
        <end position="152"/>
    </location>
</feature>
<evidence type="ECO:0000256" key="5">
    <source>
        <dbReference type="SAM" id="MobiDB-lite"/>
    </source>
</evidence>
<keyword evidence="3 6" id="KW-1133">Transmembrane helix</keyword>
<evidence type="ECO:0000256" key="4">
    <source>
        <dbReference type="ARBA" id="ARBA00023136"/>
    </source>
</evidence>
<dbReference type="InterPro" id="IPR023408">
    <property type="entry name" value="MscS_beta-dom_sf"/>
</dbReference>